<feature type="compositionally biased region" description="Acidic residues" evidence="9">
    <location>
        <begin position="244"/>
        <end position="261"/>
    </location>
</feature>
<dbReference type="OMA" id="YCKIYVL"/>
<keyword evidence="4" id="KW-0813">Transport</keyword>
<dbReference type="GO" id="GO:0005771">
    <property type="term" value="C:multivesicular body"/>
    <property type="evidence" value="ECO:0007669"/>
    <property type="project" value="EnsemblFungi"/>
</dbReference>
<dbReference type="STRING" id="1064592.G0VAS1"/>
<evidence type="ECO:0000256" key="5">
    <source>
        <dbReference type="ARBA" id="ARBA00022490"/>
    </source>
</evidence>
<organism evidence="12 13">
    <name type="scientific">Naumovozyma castellii</name>
    <name type="common">Yeast</name>
    <name type="synonym">Saccharomyces castellii</name>
    <dbReference type="NCBI Taxonomy" id="27288"/>
    <lineage>
        <taxon>Eukaryota</taxon>
        <taxon>Fungi</taxon>
        <taxon>Dikarya</taxon>
        <taxon>Ascomycota</taxon>
        <taxon>Saccharomycotina</taxon>
        <taxon>Saccharomycetes</taxon>
        <taxon>Saccharomycetales</taxon>
        <taxon>Saccharomycetaceae</taxon>
        <taxon>Naumovozyma</taxon>
    </lineage>
</organism>
<feature type="compositionally biased region" description="Acidic residues" evidence="9">
    <location>
        <begin position="295"/>
        <end position="322"/>
    </location>
</feature>
<dbReference type="GO" id="GO:0032511">
    <property type="term" value="P:late endosome to vacuole transport via multivesicular body sorting pathway"/>
    <property type="evidence" value="ECO:0007669"/>
    <property type="project" value="EnsemblFungi"/>
</dbReference>
<dbReference type="InterPro" id="IPR039431">
    <property type="entry name" value="Vta1/CALS_N"/>
</dbReference>
<dbReference type="GO" id="GO:1990621">
    <property type="term" value="C:ESCRT IV complex"/>
    <property type="evidence" value="ECO:0007669"/>
    <property type="project" value="EnsemblFungi"/>
</dbReference>
<evidence type="ECO:0000259" key="10">
    <source>
        <dbReference type="Pfam" id="PF04652"/>
    </source>
</evidence>
<evidence type="ECO:0000256" key="7">
    <source>
        <dbReference type="ARBA" id="ARBA00022927"/>
    </source>
</evidence>
<keyword evidence="5" id="KW-0963">Cytoplasm</keyword>
<evidence type="ECO:0000313" key="13">
    <source>
        <dbReference type="Proteomes" id="UP000001640"/>
    </source>
</evidence>
<evidence type="ECO:0000259" key="11">
    <source>
        <dbReference type="Pfam" id="PF18097"/>
    </source>
</evidence>
<evidence type="ECO:0000256" key="9">
    <source>
        <dbReference type="SAM" id="MobiDB-lite"/>
    </source>
</evidence>
<dbReference type="GeneID" id="96902504"/>
<feature type="compositionally biased region" description="Basic and acidic residues" evidence="9">
    <location>
        <begin position="205"/>
        <end position="243"/>
    </location>
</feature>
<sequence>MKAVSNELVRLNRTAADFESVGLAIISYYLRLYAVELILQGEESRSPELTQLATTLLDKIEDFKNAVKPDEGEDGHVKDSPQEANYTLIHDQSKAKMYVLSFTMTLYNEKLIQIKEGRFDADLKRALWCCIDLFSCVLHLWNEDLKDEVRDSLKKRVKLCKVYLSKLARGELGAAGDDQDKEESGTKELDYSDFISPDNVDDLAPELKEGAEDKDEKVEAKVRQDTTKEEIDALLDDMRAESESKEDEEENVDRNDDDEDVPLSLPEAPSFIPKKEQEAKTIDDVDTTSNGAKGDEDEAPSFIDSETEEPFQDTTEEPDDLSSIEKRIEDEAAAKEAAKIAAEQAAKEAQLAKEIAAKEAQLAKDVAAKESLKVQEAAVKKAQEIKVAEEEEQKNKIYSQLELQKMMDRGSKIETIQKMAKYAISALNYEDIPTARDELSNALELLNTL</sequence>
<dbReference type="GO" id="GO:0001671">
    <property type="term" value="F:ATPase activator activity"/>
    <property type="evidence" value="ECO:0007669"/>
    <property type="project" value="EnsemblFungi"/>
</dbReference>
<dbReference type="Gene3D" id="1.25.40.270">
    <property type="entry name" value="Vacuolar protein sorting-associated protein vta1"/>
    <property type="match status" value="1"/>
</dbReference>
<feature type="compositionally biased region" description="Basic and acidic residues" evidence="9">
    <location>
        <begin position="273"/>
        <end position="283"/>
    </location>
</feature>
<proteinExistence type="inferred from homology"/>
<evidence type="ECO:0000256" key="6">
    <source>
        <dbReference type="ARBA" id="ARBA00022753"/>
    </source>
</evidence>
<keyword evidence="7" id="KW-0653">Protein transport</keyword>
<dbReference type="Pfam" id="PF18097">
    <property type="entry name" value="Vta1_C"/>
    <property type="match status" value="1"/>
</dbReference>
<dbReference type="InterPro" id="IPR044538">
    <property type="entry name" value="Vta1-like"/>
</dbReference>
<dbReference type="FunCoup" id="G0VAS1">
    <property type="interactions" value="489"/>
</dbReference>
<evidence type="ECO:0000256" key="2">
    <source>
        <dbReference type="ARBA" id="ARBA00004496"/>
    </source>
</evidence>
<dbReference type="GO" id="GO:0030674">
    <property type="term" value="F:protein-macromolecule adaptor activity"/>
    <property type="evidence" value="ECO:0007669"/>
    <property type="project" value="EnsemblFungi"/>
</dbReference>
<keyword evidence="13" id="KW-1185">Reference proteome</keyword>
<dbReference type="eggNOG" id="ENOG502RXP8">
    <property type="taxonomic scope" value="Eukaryota"/>
</dbReference>
<dbReference type="PANTHER" id="PTHR46009:SF1">
    <property type="entry name" value="VACUOLAR PROTEIN SORTING-ASSOCIATED PROTEIN VTA1 HOMOLOG"/>
    <property type="match status" value="1"/>
</dbReference>
<evidence type="ECO:0000256" key="3">
    <source>
        <dbReference type="ARBA" id="ARBA00007895"/>
    </source>
</evidence>
<feature type="domain" description="Vta1/callose synthase N-terminal" evidence="10">
    <location>
        <begin position="9"/>
        <end position="170"/>
    </location>
</feature>
<dbReference type="PANTHER" id="PTHR46009">
    <property type="entry name" value="VACUOLAR PROTEIN SORTING-ASSOCIATED PROTEIN VTA1 HOMOLOG"/>
    <property type="match status" value="1"/>
</dbReference>
<evidence type="ECO:0000256" key="8">
    <source>
        <dbReference type="ARBA" id="ARBA00023136"/>
    </source>
</evidence>
<dbReference type="EMBL" id="HE576753">
    <property type="protein sequence ID" value="CCC68948.1"/>
    <property type="molecule type" value="Genomic_DNA"/>
</dbReference>
<dbReference type="InterPro" id="IPR023175">
    <property type="entry name" value="Vta1/CALS_N_sf"/>
</dbReference>
<feature type="domain" description="Vta1 C-terminal" evidence="11">
    <location>
        <begin position="413"/>
        <end position="447"/>
    </location>
</feature>
<keyword evidence="8" id="KW-0472">Membrane</keyword>
<dbReference type="Gene3D" id="1.20.5.420">
    <property type="entry name" value="Immunoglobulin FC, subunit C"/>
    <property type="match status" value="1"/>
</dbReference>
<gene>
    <name evidence="12" type="primary">NCAS0B08640</name>
    <name evidence="12" type="ordered locus">NCAS_0B08640</name>
</gene>
<accession>G0VAS1</accession>
<comment type="similarity">
    <text evidence="3">Belongs to the VTA1 family.</text>
</comment>
<dbReference type="RefSeq" id="XP_003675318.1">
    <property type="nucleotide sequence ID" value="XM_003675270.1"/>
</dbReference>
<evidence type="ECO:0000256" key="1">
    <source>
        <dbReference type="ARBA" id="ARBA00004481"/>
    </source>
</evidence>
<evidence type="ECO:0000256" key="4">
    <source>
        <dbReference type="ARBA" id="ARBA00022448"/>
    </source>
</evidence>
<dbReference type="InParanoid" id="G0VAS1"/>
<dbReference type="HOGENOM" id="CLU_063501_0_0_1"/>
<keyword evidence="6" id="KW-0967">Endosome</keyword>
<dbReference type="Proteomes" id="UP000001640">
    <property type="component" value="Chromosome 2"/>
</dbReference>
<dbReference type="KEGG" id="ncs:NCAS_0B08640"/>
<evidence type="ECO:0008006" key="14">
    <source>
        <dbReference type="Google" id="ProtNLM"/>
    </source>
</evidence>
<name>G0VAS1_NAUCA</name>
<dbReference type="OrthoDB" id="391137at2759"/>
<dbReference type="Pfam" id="PF04652">
    <property type="entry name" value="Vta1"/>
    <property type="match status" value="1"/>
</dbReference>
<comment type="subcellular location">
    <subcellularLocation>
        <location evidence="2">Cytoplasm</location>
    </subcellularLocation>
    <subcellularLocation>
        <location evidence="1">Endosome membrane</location>
        <topology evidence="1">Peripheral membrane protein</topology>
    </subcellularLocation>
</comment>
<evidence type="ECO:0000313" key="12">
    <source>
        <dbReference type="EMBL" id="CCC68948.1"/>
    </source>
</evidence>
<protein>
    <recommendedName>
        <fullName evidence="14">Vta1 C-terminal domain-containing protein</fullName>
    </recommendedName>
</protein>
<reference key="2">
    <citation type="submission" date="2011-08" db="EMBL/GenBank/DDBJ databases">
        <title>Genome sequence of Naumovozyma castellii.</title>
        <authorList>
            <person name="Gordon J.L."/>
            <person name="Armisen D."/>
            <person name="Proux-Wera E."/>
            <person name="OhEigeartaigh S.S."/>
            <person name="Byrne K.P."/>
            <person name="Wolfe K.H."/>
        </authorList>
    </citation>
    <scope>NUCLEOTIDE SEQUENCE</scope>
    <source>
        <strain>Type strain:CBS 4309</strain>
    </source>
</reference>
<dbReference type="InterPro" id="IPR041212">
    <property type="entry name" value="Vta1_C"/>
</dbReference>
<dbReference type="GO" id="GO:0015031">
    <property type="term" value="P:protein transport"/>
    <property type="evidence" value="ECO:0007669"/>
    <property type="project" value="UniProtKB-KW"/>
</dbReference>
<reference evidence="12 13" key="1">
    <citation type="journal article" date="2011" name="Proc. Natl. Acad. Sci. U.S.A.">
        <title>Evolutionary erosion of yeast sex chromosomes by mating-type switching accidents.</title>
        <authorList>
            <person name="Gordon J.L."/>
            <person name="Armisen D."/>
            <person name="Proux-Wera E."/>
            <person name="Oheigeartaigh S.S."/>
            <person name="Byrne K.P."/>
            <person name="Wolfe K.H."/>
        </authorList>
    </citation>
    <scope>NUCLEOTIDE SEQUENCE [LARGE SCALE GENOMIC DNA]</scope>
    <source>
        <strain evidence="13">ATCC 76901 / BCRC 22586 / CBS 4309 / NBRC 1992 / NRRL Y-12630</strain>
    </source>
</reference>
<dbReference type="AlphaFoldDB" id="G0VAS1"/>
<feature type="region of interest" description="Disordered" evidence="9">
    <location>
        <begin position="174"/>
        <end position="330"/>
    </location>
</feature>